<protein>
    <submittedName>
        <fullName evidence="3">DUF1648 domain-containing protein</fullName>
    </submittedName>
</protein>
<dbReference type="Proteomes" id="UP001595955">
    <property type="component" value="Unassembled WGS sequence"/>
</dbReference>
<comment type="caution">
    <text evidence="3">The sequence shown here is derived from an EMBL/GenBank/DDBJ whole genome shotgun (WGS) entry which is preliminary data.</text>
</comment>
<evidence type="ECO:0000259" key="2">
    <source>
        <dbReference type="Pfam" id="PF07853"/>
    </source>
</evidence>
<feature type="transmembrane region" description="Helical" evidence="1">
    <location>
        <begin position="183"/>
        <end position="204"/>
    </location>
</feature>
<organism evidence="3 4">
    <name type="scientific">Georgenia faecalis</name>
    <dbReference type="NCBI Taxonomy" id="2483799"/>
    <lineage>
        <taxon>Bacteria</taxon>
        <taxon>Bacillati</taxon>
        <taxon>Actinomycetota</taxon>
        <taxon>Actinomycetes</taxon>
        <taxon>Micrococcales</taxon>
        <taxon>Bogoriellaceae</taxon>
        <taxon>Georgenia</taxon>
    </lineage>
</organism>
<accession>A0ABV9DD36</accession>
<feature type="transmembrane region" description="Helical" evidence="1">
    <location>
        <begin position="210"/>
        <end position="231"/>
    </location>
</feature>
<gene>
    <name evidence="3" type="ORF">ACFO3F_13055</name>
</gene>
<keyword evidence="1" id="KW-1133">Transmembrane helix</keyword>
<keyword evidence="1" id="KW-0472">Membrane</keyword>
<dbReference type="RefSeq" id="WP_122824618.1">
    <property type="nucleotide sequence ID" value="NZ_CP033325.1"/>
</dbReference>
<sequence length="332" mass="34018">MSTTPLPHRRRAWLLGVVVPAAITAAAWAAIAALVPRLPDPVAVHWGLDGVDRTGTVGELIAPMAVIGGLSLVVLGAFAVLTGRQAINRRMVLGLAVALATLFAGMALTTVLVQVDVPTATEAASPDTGMTLTLLAAVALGALAGALAGSDPAQPATGALPAGVPTADLPEGQRAVWVRSVSGIGTTTTWVLALAAGALGIGVWLLTDTVLLVVTLAPVVVLMLTMTTWQVQVDARGLTARGALGWPRHHVPASEVERADVTQVRPFAEFGGWGLRTAVSGTVGIVVRKGEAIAVEQTGGRRLVVTVDDAATGAALLNTFAERTRQEAHSQR</sequence>
<proteinExistence type="predicted"/>
<feature type="domain" description="DUF1648" evidence="2">
    <location>
        <begin position="23"/>
        <end position="56"/>
    </location>
</feature>
<dbReference type="Pfam" id="PF07853">
    <property type="entry name" value="DUF1648"/>
    <property type="match status" value="1"/>
</dbReference>
<dbReference type="EMBL" id="JBHSGF010000009">
    <property type="protein sequence ID" value="MFC4556179.1"/>
    <property type="molecule type" value="Genomic_DNA"/>
</dbReference>
<evidence type="ECO:0000313" key="3">
    <source>
        <dbReference type="EMBL" id="MFC4556179.1"/>
    </source>
</evidence>
<feature type="transmembrane region" description="Helical" evidence="1">
    <location>
        <begin position="93"/>
        <end position="115"/>
    </location>
</feature>
<feature type="transmembrane region" description="Helical" evidence="1">
    <location>
        <begin position="60"/>
        <end position="81"/>
    </location>
</feature>
<feature type="transmembrane region" description="Helical" evidence="1">
    <location>
        <begin position="12"/>
        <end position="35"/>
    </location>
</feature>
<name>A0ABV9DD36_9MICO</name>
<feature type="transmembrane region" description="Helical" evidence="1">
    <location>
        <begin position="130"/>
        <end position="148"/>
    </location>
</feature>
<keyword evidence="4" id="KW-1185">Reference proteome</keyword>
<evidence type="ECO:0000256" key="1">
    <source>
        <dbReference type="SAM" id="Phobius"/>
    </source>
</evidence>
<reference evidence="4" key="1">
    <citation type="journal article" date="2019" name="Int. J. Syst. Evol. Microbiol.">
        <title>The Global Catalogue of Microorganisms (GCM) 10K type strain sequencing project: providing services to taxonomists for standard genome sequencing and annotation.</title>
        <authorList>
            <consortium name="The Broad Institute Genomics Platform"/>
            <consortium name="The Broad Institute Genome Sequencing Center for Infectious Disease"/>
            <person name="Wu L."/>
            <person name="Ma J."/>
        </authorList>
    </citation>
    <scope>NUCLEOTIDE SEQUENCE [LARGE SCALE GENOMIC DNA]</scope>
    <source>
        <strain evidence="4">JCM 3369</strain>
    </source>
</reference>
<dbReference type="InterPro" id="IPR012867">
    <property type="entry name" value="DUF1648"/>
</dbReference>
<evidence type="ECO:0000313" key="4">
    <source>
        <dbReference type="Proteomes" id="UP001595955"/>
    </source>
</evidence>
<keyword evidence="1" id="KW-0812">Transmembrane</keyword>